<name>A0A4W4H2R1_ELEEL</name>
<comment type="subcellular location">
    <subcellularLocation>
        <location evidence="1">Membrane</location>
    </subcellularLocation>
</comment>
<evidence type="ECO:0000256" key="1">
    <source>
        <dbReference type="ARBA" id="ARBA00004370"/>
    </source>
</evidence>
<dbReference type="Proteomes" id="UP000314983">
    <property type="component" value="Chromosome 2"/>
</dbReference>
<evidence type="ECO:0000313" key="7">
    <source>
        <dbReference type="Ensembl" id="ENSEEEP00000042913.2"/>
    </source>
</evidence>
<dbReference type="InterPro" id="IPR018244">
    <property type="entry name" value="Allrgn_V5/Tpx1_CS"/>
</dbReference>
<evidence type="ECO:0000256" key="3">
    <source>
        <dbReference type="ARBA" id="ARBA00022729"/>
    </source>
</evidence>
<evidence type="ECO:0000259" key="6">
    <source>
        <dbReference type="SMART" id="SM00198"/>
    </source>
</evidence>
<dbReference type="InterPro" id="IPR001283">
    <property type="entry name" value="CRISP-related"/>
</dbReference>
<dbReference type="PROSITE" id="PS01010">
    <property type="entry name" value="CRISP_2"/>
    <property type="match status" value="1"/>
</dbReference>
<evidence type="ECO:0000256" key="2">
    <source>
        <dbReference type="ARBA" id="ARBA00009923"/>
    </source>
</evidence>
<reference evidence="7" key="3">
    <citation type="submission" date="2020-05" db="EMBL/GenBank/DDBJ databases">
        <title>Electrophorus electricus (electric eel) genome, fEleEle1, primary haplotype.</title>
        <authorList>
            <person name="Myers G."/>
            <person name="Meyer A."/>
            <person name="Fedrigo O."/>
            <person name="Formenti G."/>
            <person name="Rhie A."/>
            <person name="Tracey A."/>
            <person name="Sims Y."/>
            <person name="Jarvis E.D."/>
        </authorList>
    </citation>
    <scope>NUCLEOTIDE SEQUENCE [LARGE SCALE GENOMIC DNA]</scope>
</reference>
<organism evidence="7 8">
    <name type="scientific">Electrophorus electricus</name>
    <name type="common">Electric eel</name>
    <name type="synonym">Gymnotus electricus</name>
    <dbReference type="NCBI Taxonomy" id="8005"/>
    <lineage>
        <taxon>Eukaryota</taxon>
        <taxon>Metazoa</taxon>
        <taxon>Chordata</taxon>
        <taxon>Craniata</taxon>
        <taxon>Vertebrata</taxon>
        <taxon>Euteleostomi</taxon>
        <taxon>Actinopterygii</taxon>
        <taxon>Neopterygii</taxon>
        <taxon>Teleostei</taxon>
        <taxon>Ostariophysi</taxon>
        <taxon>Gymnotiformes</taxon>
        <taxon>Gymnotoidei</taxon>
        <taxon>Gymnotidae</taxon>
        <taxon>Electrophorus</taxon>
    </lineage>
</organism>
<reference evidence="7" key="5">
    <citation type="submission" date="2025-09" db="UniProtKB">
        <authorList>
            <consortium name="Ensembl"/>
        </authorList>
    </citation>
    <scope>IDENTIFICATION</scope>
</reference>
<reference evidence="8" key="1">
    <citation type="journal article" date="2014" name="Science">
        <title>Nonhuman genetics. Genomic basis for the convergent evolution of electric organs.</title>
        <authorList>
            <person name="Gallant J.R."/>
            <person name="Traeger L.L."/>
            <person name="Volkening J.D."/>
            <person name="Moffett H."/>
            <person name="Chen P.H."/>
            <person name="Novina C.D."/>
            <person name="Phillips G.N.Jr."/>
            <person name="Anand R."/>
            <person name="Wells G.B."/>
            <person name="Pinch M."/>
            <person name="Guth R."/>
            <person name="Unguez G.A."/>
            <person name="Albert J.S."/>
            <person name="Zakon H.H."/>
            <person name="Samanta M.P."/>
            <person name="Sussman M.R."/>
        </authorList>
    </citation>
    <scope>NUCLEOTIDE SEQUENCE [LARGE SCALE GENOMIC DNA]</scope>
</reference>
<dbReference type="GO" id="GO:0005576">
    <property type="term" value="C:extracellular region"/>
    <property type="evidence" value="ECO:0007669"/>
    <property type="project" value="InterPro"/>
</dbReference>
<dbReference type="GO" id="GO:0016020">
    <property type="term" value="C:membrane"/>
    <property type="evidence" value="ECO:0007669"/>
    <property type="project" value="UniProtKB-SubCell"/>
</dbReference>
<dbReference type="SMART" id="SM00198">
    <property type="entry name" value="SCP"/>
    <property type="match status" value="1"/>
</dbReference>
<sequence length="292" mass="33641">MGWLTWRGTEQSQDATIWSYTMCNWRHSLSFLILLLSSPALRMTKDLFPDIVDKAFIEECLREHNAGRSRVSPPASNMLYMTWDEGLAVTARAWARKCLFEHNIYLHEKGKVHPVFTTVGENIWAGAPYTMFSVKKAIEDWINENLHYDYDNHHCKEVCTHYTQVVWAETYKVGCAVQACPSGVAKTTFMSTPGAIFVCNYAPAGNYPHAPYLNGESCSRCGNEKCDNKLCHNITREEPRRYKWNPDWDPALPLFGSFYKTILIIRPLSLVFIFSCVYCLQRHYTNLFAYTA</sequence>
<protein>
    <recommendedName>
        <fullName evidence="6">SCP domain-containing protein</fullName>
    </recommendedName>
</protein>
<reference evidence="8" key="2">
    <citation type="journal article" date="2017" name="Sci. Adv.">
        <title>A tail of two voltages: Proteomic comparison of the three electric organs of the electric eel.</title>
        <authorList>
            <person name="Traeger L.L."/>
            <person name="Sabat G."/>
            <person name="Barrett-Wilt G.A."/>
            <person name="Wells G.B."/>
            <person name="Sussman M.R."/>
        </authorList>
    </citation>
    <scope>NUCLEOTIDE SEQUENCE [LARGE SCALE GENOMIC DNA]</scope>
</reference>
<keyword evidence="4 5" id="KW-0472">Membrane</keyword>
<evidence type="ECO:0000256" key="5">
    <source>
        <dbReference type="SAM" id="Phobius"/>
    </source>
</evidence>
<dbReference type="OMA" id="NEIQYYD"/>
<dbReference type="Pfam" id="PF00188">
    <property type="entry name" value="CAP"/>
    <property type="match status" value="1"/>
</dbReference>
<dbReference type="AlphaFoldDB" id="A0A4W4H2R1"/>
<evidence type="ECO:0000313" key="8">
    <source>
        <dbReference type="Proteomes" id="UP000314983"/>
    </source>
</evidence>
<dbReference type="InterPro" id="IPR014044">
    <property type="entry name" value="CAP_dom"/>
</dbReference>
<dbReference type="InterPro" id="IPR002413">
    <property type="entry name" value="V5_allergen-like"/>
</dbReference>
<feature type="domain" description="SCP" evidence="6">
    <location>
        <begin position="55"/>
        <end position="209"/>
    </location>
</feature>
<dbReference type="GeneTree" id="ENSGT00940000165853"/>
<dbReference type="Ensembl" id="ENSEEET00000043401.2">
    <property type="protein sequence ID" value="ENSEEEP00000042913.2"/>
    <property type="gene ID" value="ENSEEEG00000020247.2"/>
</dbReference>
<reference evidence="7" key="4">
    <citation type="submission" date="2025-08" db="UniProtKB">
        <authorList>
            <consortium name="Ensembl"/>
        </authorList>
    </citation>
    <scope>IDENTIFICATION</scope>
</reference>
<dbReference type="PRINTS" id="PR00837">
    <property type="entry name" value="V5TPXLIKE"/>
</dbReference>
<dbReference type="InterPro" id="IPR035940">
    <property type="entry name" value="CAP_sf"/>
</dbReference>
<comment type="similarity">
    <text evidence="2">Belongs to the CRISP family.</text>
</comment>
<accession>A0A4W4H2R1</accession>
<dbReference type="PRINTS" id="PR00838">
    <property type="entry name" value="V5ALLERGEN"/>
</dbReference>
<keyword evidence="8" id="KW-1185">Reference proteome</keyword>
<dbReference type="SUPFAM" id="SSF55797">
    <property type="entry name" value="PR-1-like"/>
    <property type="match status" value="1"/>
</dbReference>
<dbReference type="Gene3D" id="3.40.33.10">
    <property type="entry name" value="CAP"/>
    <property type="match status" value="1"/>
</dbReference>
<gene>
    <name evidence="7" type="primary">GLIPR1</name>
</gene>
<keyword evidence="5" id="KW-0812">Transmembrane</keyword>
<evidence type="ECO:0000256" key="4">
    <source>
        <dbReference type="ARBA" id="ARBA00023136"/>
    </source>
</evidence>
<feature type="transmembrane region" description="Helical" evidence="5">
    <location>
        <begin position="258"/>
        <end position="280"/>
    </location>
</feature>
<dbReference type="FunFam" id="3.40.33.10:FF:000008">
    <property type="entry name" value="GLI pathogenesis-related 1 (Glioma)"/>
    <property type="match status" value="1"/>
</dbReference>
<proteinExistence type="inferred from homology"/>
<keyword evidence="3" id="KW-0732">Signal</keyword>
<dbReference type="PANTHER" id="PTHR10334">
    <property type="entry name" value="CYSTEINE-RICH SECRETORY PROTEIN-RELATED"/>
    <property type="match status" value="1"/>
</dbReference>
<keyword evidence="5" id="KW-1133">Transmembrane helix</keyword>
<dbReference type="STRING" id="8005.ENSEEEP00000042913"/>